<dbReference type="InterPro" id="IPR032675">
    <property type="entry name" value="LRR_dom_sf"/>
</dbReference>
<reference evidence="1 2" key="1">
    <citation type="journal article" date="2019" name="Plant Biotechnol. J.">
        <title>The red bayberry genome and genetic basis of sex determination.</title>
        <authorList>
            <person name="Jia H.M."/>
            <person name="Jia H.J."/>
            <person name="Cai Q.L."/>
            <person name="Wang Y."/>
            <person name="Zhao H.B."/>
            <person name="Yang W.F."/>
            <person name="Wang G.Y."/>
            <person name="Li Y.H."/>
            <person name="Zhan D.L."/>
            <person name="Shen Y.T."/>
            <person name="Niu Q.F."/>
            <person name="Chang L."/>
            <person name="Qiu J."/>
            <person name="Zhao L."/>
            <person name="Xie H.B."/>
            <person name="Fu W.Y."/>
            <person name="Jin J."/>
            <person name="Li X.W."/>
            <person name="Jiao Y."/>
            <person name="Zhou C.C."/>
            <person name="Tu T."/>
            <person name="Chai C.Y."/>
            <person name="Gao J.L."/>
            <person name="Fan L.J."/>
            <person name="van de Weg E."/>
            <person name="Wang J.Y."/>
            <person name="Gao Z.S."/>
        </authorList>
    </citation>
    <scope>NUCLEOTIDE SEQUENCE [LARGE SCALE GENOMIC DNA]</scope>
    <source>
        <tissue evidence="1">Leaves</tissue>
    </source>
</reference>
<keyword evidence="2" id="KW-1185">Reference proteome</keyword>
<dbReference type="InterPro" id="IPR044974">
    <property type="entry name" value="Disease_R_plants"/>
</dbReference>
<sequence length="124" mass="14021">MKRLRLFINRNAWFSKGPDYLSNELRLLDWGRCPLQSLPSNFHGKKLVVLEMVNSLIKELGEVPKNFENLAIMDFSSCKFLTTIPDLSGAISQKPQVEASGNGLTFEVAQAFSTFLKLSVKWNV</sequence>
<evidence type="ECO:0000313" key="2">
    <source>
        <dbReference type="Proteomes" id="UP000516437"/>
    </source>
</evidence>
<dbReference type="GO" id="GO:0006952">
    <property type="term" value="P:defense response"/>
    <property type="evidence" value="ECO:0007669"/>
    <property type="project" value="InterPro"/>
</dbReference>
<organism evidence="1 2">
    <name type="scientific">Morella rubra</name>
    <name type="common">Chinese bayberry</name>
    <dbReference type="NCBI Taxonomy" id="262757"/>
    <lineage>
        <taxon>Eukaryota</taxon>
        <taxon>Viridiplantae</taxon>
        <taxon>Streptophyta</taxon>
        <taxon>Embryophyta</taxon>
        <taxon>Tracheophyta</taxon>
        <taxon>Spermatophyta</taxon>
        <taxon>Magnoliopsida</taxon>
        <taxon>eudicotyledons</taxon>
        <taxon>Gunneridae</taxon>
        <taxon>Pentapetalae</taxon>
        <taxon>rosids</taxon>
        <taxon>fabids</taxon>
        <taxon>Fagales</taxon>
        <taxon>Myricaceae</taxon>
        <taxon>Morella</taxon>
    </lineage>
</organism>
<comment type="caution">
    <text evidence="1">The sequence shown here is derived from an EMBL/GenBank/DDBJ whole genome shotgun (WGS) entry which is preliminary data.</text>
</comment>
<dbReference type="Proteomes" id="UP000516437">
    <property type="component" value="Unassembled WGS sequence"/>
</dbReference>
<name>A0A6A1UNB8_9ROSI</name>
<accession>A0A6A1UNB8</accession>
<dbReference type="EMBL" id="RXIC02000070">
    <property type="protein sequence ID" value="KAB1201388.1"/>
    <property type="molecule type" value="Genomic_DNA"/>
</dbReference>
<dbReference type="PANTHER" id="PTHR11017">
    <property type="entry name" value="LEUCINE-RICH REPEAT-CONTAINING PROTEIN"/>
    <property type="match status" value="1"/>
</dbReference>
<dbReference type="Gene3D" id="3.80.10.10">
    <property type="entry name" value="Ribonuclease Inhibitor"/>
    <property type="match status" value="1"/>
</dbReference>
<dbReference type="OrthoDB" id="1752253at2759"/>
<dbReference type="PANTHER" id="PTHR11017:SF570">
    <property type="entry name" value="DISEASE RESISTANCE PROTEIN (TIR-NBS CLASS)-RELATED"/>
    <property type="match status" value="1"/>
</dbReference>
<gene>
    <name evidence="1" type="ORF">CJ030_MR0G003778</name>
</gene>
<dbReference type="AlphaFoldDB" id="A0A6A1UNB8"/>
<dbReference type="SUPFAM" id="SSF52058">
    <property type="entry name" value="L domain-like"/>
    <property type="match status" value="1"/>
</dbReference>
<proteinExistence type="predicted"/>
<protein>
    <submittedName>
        <fullName evidence="1">Protein SUPPRESSOR OF npr1-1, CONSTITUTIVE 1</fullName>
    </submittedName>
</protein>
<evidence type="ECO:0000313" key="1">
    <source>
        <dbReference type="EMBL" id="KAB1201388.1"/>
    </source>
</evidence>